<dbReference type="Proteomes" id="UP000568839">
    <property type="component" value="Unassembled WGS sequence"/>
</dbReference>
<evidence type="ECO:0000313" key="2">
    <source>
        <dbReference type="Proteomes" id="UP000568839"/>
    </source>
</evidence>
<sequence>MFNAFLNVVHVNARTPVSSPAVIKGLFNFLPDLFLIIRVIRVKITVISPFVIAALGYVEDVATSSPPNALSGAHQ</sequence>
<dbReference type="EMBL" id="JACHHJ010000002">
    <property type="protein sequence ID" value="MBB6449928.1"/>
    <property type="molecule type" value="Genomic_DNA"/>
</dbReference>
<organism evidence="1 2">
    <name type="scientific">Geomicrobium halophilum</name>
    <dbReference type="NCBI Taxonomy" id="549000"/>
    <lineage>
        <taxon>Bacteria</taxon>
        <taxon>Bacillati</taxon>
        <taxon>Bacillota</taxon>
        <taxon>Bacilli</taxon>
        <taxon>Bacillales</taxon>
        <taxon>Geomicrobium</taxon>
    </lineage>
</organism>
<dbReference type="AlphaFoldDB" id="A0A841Q1R1"/>
<gene>
    <name evidence="1" type="ORF">HNR44_001906</name>
</gene>
<reference evidence="1 2" key="1">
    <citation type="submission" date="2020-08" db="EMBL/GenBank/DDBJ databases">
        <title>Genomic Encyclopedia of Type Strains, Phase IV (KMG-IV): sequencing the most valuable type-strain genomes for metagenomic binning, comparative biology and taxonomic classification.</title>
        <authorList>
            <person name="Goeker M."/>
        </authorList>
    </citation>
    <scope>NUCLEOTIDE SEQUENCE [LARGE SCALE GENOMIC DNA]</scope>
    <source>
        <strain evidence="1 2">DSM 21769</strain>
    </source>
</reference>
<comment type="caution">
    <text evidence="1">The sequence shown here is derived from an EMBL/GenBank/DDBJ whole genome shotgun (WGS) entry which is preliminary data.</text>
</comment>
<name>A0A841Q1R1_9BACL</name>
<evidence type="ECO:0000313" key="1">
    <source>
        <dbReference type="EMBL" id="MBB6449928.1"/>
    </source>
</evidence>
<protein>
    <submittedName>
        <fullName evidence="1">Uncharacterized protein</fullName>
    </submittedName>
</protein>
<keyword evidence="2" id="KW-1185">Reference proteome</keyword>
<proteinExistence type="predicted"/>
<accession>A0A841Q1R1</accession>